<feature type="transmembrane region" description="Helical" evidence="1">
    <location>
        <begin position="333"/>
        <end position="355"/>
    </location>
</feature>
<gene>
    <name evidence="2" type="ORF">MiSe_69360</name>
</gene>
<dbReference type="EMBL" id="BLAY01000149">
    <property type="protein sequence ID" value="GET42122.1"/>
    <property type="molecule type" value="Genomic_DNA"/>
</dbReference>
<reference evidence="2" key="1">
    <citation type="submission" date="2019-10" db="EMBL/GenBank/DDBJ databases">
        <title>Draft genome sequece of Microseira wollei NIES-4236.</title>
        <authorList>
            <person name="Yamaguchi H."/>
            <person name="Suzuki S."/>
            <person name="Kawachi M."/>
        </authorList>
    </citation>
    <scope>NUCLEOTIDE SEQUENCE</scope>
    <source>
        <strain evidence="2">NIES-4236</strain>
    </source>
</reference>
<dbReference type="RefSeq" id="WP_226589178.1">
    <property type="nucleotide sequence ID" value="NZ_BLAY01000149.1"/>
</dbReference>
<feature type="transmembrane region" description="Helical" evidence="1">
    <location>
        <begin position="234"/>
        <end position="251"/>
    </location>
</feature>
<evidence type="ECO:0000313" key="3">
    <source>
        <dbReference type="Proteomes" id="UP001050975"/>
    </source>
</evidence>
<dbReference type="Proteomes" id="UP001050975">
    <property type="component" value="Unassembled WGS sequence"/>
</dbReference>
<comment type="caution">
    <text evidence="2">The sequence shown here is derived from an EMBL/GenBank/DDBJ whole genome shotgun (WGS) entry which is preliminary data.</text>
</comment>
<keyword evidence="3" id="KW-1185">Reference proteome</keyword>
<evidence type="ECO:0000256" key="1">
    <source>
        <dbReference type="SAM" id="Phobius"/>
    </source>
</evidence>
<feature type="transmembrane region" description="Helical" evidence="1">
    <location>
        <begin position="367"/>
        <end position="384"/>
    </location>
</feature>
<feature type="transmembrane region" description="Helical" evidence="1">
    <location>
        <begin position="203"/>
        <end position="222"/>
    </location>
</feature>
<name>A0AAV3XGS9_9CYAN</name>
<dbReference type="AlphaFoldDB" id="A0AAV3XGS9"/>
<organism evidence="2 3">
    <name type="scientific">Microseira wollei NIES-4236</name>
    <dbReference type="NCBI Taxonomy" id="2530354"/>
    <lineage>
        <taxon>Bacteria</taxon>
        <taxon>Bacillati</taxon>
        <taxon>Cyanobacteriota</taxon>
        <taxon>Cyanophyceae</taxon>
        <taxon>Oscillatoriophycideae</taxon>
        <taxon>Aerosakkonematales</taxon>
        <taxon>Aerosakkonemataceae</taxon>
        <taxon>Microseira</taxon>
    </lineage>
</organism>
<evidence type="ECO:0008006" key="4">
    <source>
        <dbReference type="Google" id="ProtNLM"/>
    </source>
</evidence>
<sequence>MKTVTKIALIALLWLTVINSGSLGSLDTDLRLQMANAWWTGTEEVRIPPGYKLKVRGDIVAGIMGVGGKRYIAYEQGQSVLMLPGDWLGTQLHRWFPAIPEKDMRDLAVNFLIFIPLNVAAVVACFWLLTLFNFSERVSGLASLLFLLGTTFLHYAQVHQHNNQVLLFLTIGYAAALACTLRGNLRMAAISGLALGGTVLLRISSMIHAFTILLFFVGCMGYKTRDKDKTIKAAGLWIAGFIPFTLVGRLFDFIRYGSFFATGKSVEKQQLATDPMWNGLPDLPATYPLVNEPHVGILGPLITPAKSIFIYDPLLIPCIILGIIFWKRLSPYIQWYLITGFFNLGLHLAAYSRFIFWHGDSAWGARYQVTTVQMILIPLLGLFVHQLLSERGLRAWLMRCIVTIAIMVQIASVTMPMNLEIFQTQVGMPGSRLDFRLAQRLTNMVCLVNSSFSRGCVERNPDKKRFVKEWNHLYFLPFNYSQKAIENPALFNFSRSLFVIWVIILVLAVVTTLKFCFWV</sequence>
<feature type="transmembrane region" description="Helical" evidence="1">
    <location>
        <begin position="308"/>
        <end position="326"/>
    </location>
</feature>
<accession>A0AAV3XGS9</accession>
<feature type="transmembrane region" description="Helical" evidence="1">
    <location>
        <begin position="498"/>
        <end position="517"/>
    </location>
</feature>
<protein>
    <recommendedName>
        <fullName evidence="4">Glycosyltransferase RgtA/B/C/D-like domain-containing protein</fullName>
    </recommendedName>
</protein>
<feature type="transmembrane region" description="Helical" evidence="1">
    <location>
        <begin position="165"/>
        <end position="183"/>
    </location>
</feature>
<keyword evidence="1" id="KW-0472">Membrane</keyword>
<feature type="transmembrane region" description="Helical" evidence="1">
    <location>
        <begin position="396"/>
        <end position="415"/>
    </location>
</feature>
<feature type="transmembrane region" description="Helical" evidence="1">
    <location>
        <begin position="107"/>
        <end position="132"/>
    </location>
</feature>
<feature type="transmembrane region" description="Helical" evidence="1">
    <location>
        <begin position="6"/>
        <end position="26"/>
    </location>
</feature>
<feature type="transmembrane region" description="Helical" evidence="1">
    <location>
        <begin position="138"/>
        <end position="158"/>
    </location>
</feature>
<keyword evidence="1" id="KW-1133">Transmembrane helix</keyword>
<keyword evidence="1" id="KW-0812">Transmembrane</keyword>
<evidence type="ECO:0000313" key="2">
    <source>
        <dbReference type="EMBL" id="GET42122.1"/>
    </source>
</evidence>
<proteinExistence type="predicted"/>